<comment type="caution">
    <text evidence="2">The sequence shown here is derived from an EMBL/GenBank/DDBJ whole genome shotgun (WGS) entry which is preliminary data.</text>
</comment>
<evidence type="ECO:0000313" key="3">
    <source>
        <dbReference type="Proteomes" id="UP000235036"/>
    </source>
</evidence>
<organism evidence="2 3">
    <name type="scientific">Fischerella muscicola CCMEE 5323</name>
    <dbReference type="NCBI Taxonomy" id="2019572"/>
    <lineage>
        <taxon>Bacteria</taxon>
        <taxon>Bacillati</taxon>
        <taxon>Cyanobacteriota</taxon>
        <taxon>Cyanophyceae</taxon>
        <taxon>Nostocales</taxon>
        <taxon>Hapalosiphonaceae</taxon>
        <taxon>Fischerella</taxon>
    </lineage>
</organism>
<sequence>MKLMRTNVGLTNPSLLNPVVFRSSFNHFEKINATQAWSLFFTGGKEDKALGLSSTIGRFFNLSLIAIAIASIFWTFCLRPF</sequence>
<dbReference type="AlphaFoldDB" id="A0A2N6K980"/>
<dbReference type="Proteomes" id="UP000235036">
    <property type="component" value="Unassembled WGS sequence"/>
</dbReference>
<protein>
    <submittedName>
        <fullName evidence="2">Uncharacterized protein</fullName>
    </submittedName>
</protein>
<keyword evidence="1" id="KW-1133">Transmembrane helix</keyword>
<dbReference type="EMBL" id="NRQW01000007">
    <property type="protein sequence ID" value="PLZ94552.1"/>
    <property type="molecule type" value="Genomic_DNA"/>
</dbReference>
<keyword evidence="1" id="KW-0472">Membrane</keyword>
<accession>A0A2N6K980</accession>
<evidence type="ECO:0000256" key="1">
    <source>
        <dbReference type="SAM" id="Phobius"/>
    </source>
</evidence>
<gene>
    <name evidence="2" type="ORF">CEN44_00435</name>
</gene>
<evidence type="ECO:0000313" key="2">
    <source>
        <dbReference type="EMBL" id="PLZ94552.1"/>
    </source>
</evidence>
<name>A0A2N6K980_FISMU</name>
<keyword evidence="1" id="KW-0812">Transmembrane</keyword>
<proteinExistence type="predicted"/>
<feature type="transmembrane region" description="Helical" evidence="1">
    <location>
        <begin position="59"/>
        <end position="78"/>
    </location>
</feature>
<reference evidence="2 3" key="1">
    <citation type="submission" date="2017-08" db="EMBL/GenBank/DDBJ databases">
        <title>Genomes of Fischerella (Mastigocladus) sp. strains.</title>
        <authorList>
            <person name="Miller S.R."/>
        </authorList>
    </citation>
    <scope>NUCLEOTIDE SEQUENCE [LARGE SCALE GENOMIC DNA]</scope>
    <source>
        <strain evidence="2 3">CCMEE 5323</strain>
    </source>
</reference>
<keyword evidence="3" id="KW-1185">Reference proteome</keyword>